<keyword evidence="1" id="KW-1133">Transmembrane helix</keyword>
<evidence type="ECO:0000313" key="5">
    <source>
        <dbReference type="Proteomes" id="UP000061018"/>
    </source>
</evidence>
<sequence>MGESDFDNPSWAIVDDWIQYGDDATTVDLPRPLPTGHPTLGFLAALFLAMPWLAIAFNRYCDAVTGLVSRRRAR</sequence>
<dbReference type="KEGG" id="samb:SAM23877_0283"/>
<protein>
    <submittedName>
        <fullName evidence="3">Uncharacterized protein SAML0243</fullName>
    </submittedName>
</protein>
<gene>
    <name evidence="2" type="ORF">SAM23877_0283</name>
    <name evidence="3" type="ORF">SAML0243</name>
</gene>
<organism evidence="3">
    <name type="scientific">Streptomyces ambofaciens (strain ATCC 23877 / 3486 / DSM 40053 / JCM 4204 / NBRC 12836 / NRRL B-2516)</name>
    <dbReference type="NCBI Taxonomy" id="278992"/>
    <lineage>
        <taxon>Bacteria</taxon>
        <taxon>Bacillati</taxon>
        <taxon>Actinomycetota</taxon>
        <taxon>Actinomycetes</taxon>
        <taxon>Kitasatosporales</taxon>
        <taxon>Streptomycetaceae</taxon>
        <taxon>Streptomyces</taxon>
    </lineage>
</organism>
<dbReference type="AlphaFoldDB" id="Q1RRB6"/>
<accession>Q1RRB6</accession>
<evidence type="ECO:0000313" key="4">
    <source>
        <dbReference type="EMBL" id="CAJ89230.1"/>
    </source>
</evidence>
<reference evidence="4" key="2">
    <citation type="journal article" date="2006" name="Mol. Biol. Evol.">
        <title>Evolution of the terminal regions of the Streptomyces linear chromosome.</title>
        <authorList>
            <person name="Choulet F."/>
            <person name="Aigle B."/>
            <person name="Gallois A."/>
            <person name="Mangenot S."/>
            <person name="Gerbaud C."/>
            <person name="Truong C."/>
            <person name="Francou F.X."/>
            <person name="Fourrier C."/>
            <person name="Guerineau M."/>
            <person name="Decaris B."/>
            <person name="Barbe V."/>
            <person name="Pernodet J.L."/>
            <person name="Leblond P."/>
        </authorList>
    </citation>
    <scope>NUCLEOTIDE SEQUENCE</scope>
    <source>
        <strain evidence="4">ATCC 23877</strain>
    </source>
</reference>
<dbReference type="EMBL" id="AJ937740">
    <property type="protein sequence ID" value="CAI78172.1"/>
    <property type="molecule type" value="Genomic_DNA"/>
</dbReference>
<keyword evidence="1" id="KW-0812">Transmembrane</keyword>
<evidence type="ECO:0000313" key="3">
    <source>
        <dbReference type="EMBL" id="CAI78172.1"/>
    </source>
</evidence>
<feature type="transmembrane region" description="Helical" evidence="1">
    <location>
        <begin position="40"/>
        <end position="61"/>
    </location>
</feature>
<reference evidence="5" key="3">
    <citation type="journal article" date="2015" name="J. Biotechnol.">
        <title>Complete genome sequence of Streptomyces ambofaciens ATCC 23877, the spiramycin producer.</title>
        <authorList>
            <person name="Thibessard A."/>
            <person name="Haas D."/>
            <person name="Gerbaud C."/>
            <person name="Aigle B."/>
            <person name="Lautru S."/>
            <person name="Pernodet J.L."/>
            <person name="Leblond P."/>
        </authorList>
    </citation>
    <scope>NUCLEOTIDE SEQUENCE [LARGE SCALE GENOMIC DNA]</scope>
    <source>
        <strain evidence="5">ATCC 23877 / 3486 / DSM 40053 / JCM 4204 / NBRC 12836 / NRRL B-2516</strain>
    </source>
</reference>
<reference evidence="2" key="4">
    <citation type="submission" date="2015-07" db="EMBL/GenBank/DDBJ databases">
        <title>Complete genome sequence of Streptomyces ambofaciens ATCC 23877, the spiramycin producer.</title>
        <authorList>
            <person name="Thibessard A."/>
            <person name="Haas D."/>
            <person name="Gerbaud C."/>
            <person name="Aigle B."/>
            <person name="Lautru S."/>
            <person name="Pernodet J.-L."/>
            <person name="Leblond P."/>
        </authorList>
    </citation>
    <scope>NUCLEOTIDE SEQUENCE [LARGE SCALE GENOMIC DNA]</scope>
    <source>
        <strain evidence="2">ATCC 23877</strain>
    </source>
</reference>
<evidence type="ECO:0000256" key="1">
    <source>
        <dbReference type="SAM" id="Phobius"/>
    </source>
</evidence>
<dbReference type="EMBL" id="AM238663">
    <property type="protein sequence ID" value="CAJ89230.1"/>
    <property type="molecule type" value="Genomic_DNA"/>
</dbReference>
<proteinExistence type="predicted"/>
<name>Q1RRB6_STRA7</name>
<reference evidence="3" key="1">
    <citation type="journal article" date="2006" name="J. Bacteriol.">
        <title>Intraspecific variability of the terminal inverted repeats of the linear chromosome of Streptomyces ambofaciens.</title>
        <authorList>
            <person name="Choulet F."/>
            <person name="Gallois A."/>
            <person name="Aigle B."/>
            <person name="Mangenot S."/>
            <person name="Gerbaud C."/>
            <person name="Truong C."/>
            <person name="Francou F.X."/>
            <person name="Borges F."/>
            <person name="Fourrier C."/>
            <person name="Guerineau M."/>
            <person name="Decaris B."/>
            <person name="Barbe V."/>
            <person name="Pernodet J.L."/>
            <person name="Leblond P."/>
        </authorList>
    </citation>
    <scope>NUCLEOTIDE SEQUENCE</scope>
    <source>
        <strain evidence="3">ATCC 23877</strain>
    </source>
</reference>
<evidence type="ECO:0000313" key="2">
    <source>
        <dbReference type="EMBL" id="AKZ53332.1"/>
    </source>
</evidence>
<keyword evidence="1" id="KW-0472">Membrane</keyword>
<dbReference type="Proteomes" id="UP000061018">
    <property type="component" value="Chromosome"/>
</dbReference>
<dbReference type="RefSeq" id="WP_053126004.1">
    <property type="nucleotide sequence ID" value="NZ_CP012382.1"/>
</dbReference>
<dbReference type="EMBL" id="CP012382">
    <property type="protein sequence ID" value="AKZ53332.1"/>
    <property type="molecule type" value="Genomic_DNA"/>
</dbReference>